<dbReference type="GO" id="GO:0015421">
    <property type="term" value="F:ABC-type oligopeptide transporter activity"/>
    <property type="evidence" value="ECO:0007669"/>
    <property type="project" value="TreeGrafter"/>
</dbReference>
<comment type="caution">
    <text evidence="2">The sequence shown here is derived from an EMBL/GenBank/DDBJ whole genome shotgun (WGS) entry which is preliminary data.</text>
</comment>
<keyword evidence="2" id="KW-0547">Nucleotide-binding</keyword>
<sequence>MAKPNATAAELYTALQRVNFLDFIKNEDGLDTRIDEQGSNLSGGQRQRLALARALLHDTPVYIFDEATSNIDAESEAFIMEAVKELTKTKTVILISHRLANVTNSNCIYVLNNGEICQKGPHNALMDEKSLYKELFSQQQHLEEYGKGGSLNA</sequence>
<dbReference type="GO" id="GO:0016887">
    <property type="term" value="F:ATP hydrolysis activity"/>
    <property type="evidence" value="ECO:0007669"/>
    <property type="project" value="InterPro"/>
</dbReference>
<dbReference type="Pfam" id="PF00005">
    <property type="entry name" value="ABC_tran"/>
    <property type="match status" value="1"/>
</dbReference>
<gene>
    <name evidence="2" type="primary">msbA_38</name>
    <name evidence="2" type="ORF">SDC9_182747</name>
</gene>
<feature type="domain" description="ABC transporter" evidence="1">
    <location>
        <begin position="17"/>
        <end position="69"/>
    </location>
</feature>
<dbReference type="EC" id="3.6.3.-" evidence="2"/>
<name>A0A645H967_9ZZZZ</name>
<protein>
    <submittedName>
        <fullName evidence="2">Lipid A export ATP-binding/permease protein MsbA</fullName>
        <ecNumber evidence="2">3.6.3.-</ecNumber>
    </submittedName>
</protein>
<dbReference type="InterPro" id="IPR027417">
    <property type="entry name" value="P-loop_NTPase"/>
</dbReference>
<dbReference type="EMBL" id="VSSQ01088710">
    <property type="protein sequence ID" value="MPN35250.1"/>
    <property type="molecule type" value="Genomic_DNA"/>
</dbReference>
<proteinExistence type="predicted"/>
<reference evidence="2" key="1">
    <citation type="submission" date="2019-08" db="EMBL/GenBank/DDBJ databases">
        <authorList>
            <person name="Kucharzyk K."/>
            <person name="Murdoch R.W."/>
            <person name="Higgins S."/>
            <person name="Loffler F."/>
        </authorList>
    </citation>
    <scope>NUCLEOTIDE SEQUENCE</scope>
</reference>
<dbReference type="SUPFAM" id="SSF52540">
    <property type="entry name" value="P-loop containing nucleoside triphosphate hydrolases"/>
    <property type="match status" value="1"/>
</dbReference>
<keyword evidence="2" id="KW-0067">ATP-binding</keyword>
<keyword evidence="2" id="KW-0378">Hydrolase</keyword>
<accession>A0A645H967</accession>
<dbReference type="GO" id="GO:0005524">
    <property type="term" value="F:ATP binding"/>
    <property type="evidence" value="ECO:0007669"/>
    <property type="project" value="UniProtKB-KW"/>
</dbReference>
<organism evidence="2">
    <name type="scientific">bioreactor metagenome</name>
    <dbReference type="NCBI Taxonomy" id="1076179"/>
    <lineage>
        <taxon>unclassified sequences</taxon>
        <taxon>metagenomes</taxon>
        <taxon>ecological metagenomes</taxon>
    </lineage>
</organism>
<dbReference type="Gene3D" id="3.40.50.300">
    <property type="entry name" value="P-loop containing nucleotide triphosphate hydrolases"/>
    <property type="match status" value="1"/>
</dbReference>
<dbReference type="AlphaFoldDB" id="A0A645H967"/>
<dbReference type="PANTHER" id="PTHR43394:SF1">
    <property type="entry name" value="ATP-BINDING CASSETTE SUB-FAMILY B MEMBER 10, MITOCHONDRIAL"/>
    <property type="match status" value="1"/>
</dbReference>
<dbReference type="PANTHER" id="PTHR43394">
    <property type="entry name" value="ATP-DEPENDENT PERMEASE MDL1, MITOCHONDRIAL"/>
    <property type="match status" value="1"/>
</dbReference>
<evidence type="ECO:0000313" key="2">
    <source>
        <dbReference type="EMBL" id="MPN35250.1"/>
    </source>
</evidence>
<evidence type="ECO:0000259" key="1">
    <source>
        <dbReference type="Pfam" id="PF00005"/>
    </source>
</evidence>
<dbReference type="InterPro" id="IPR039421">
    <property type="entry name" value="Type_1_exporter"/>
</dbReference>
<dbReference type="InterPro" id="IPR003439">
    <property type="entry name" value="ABC_transporter-like_ATP-bd"/>
</dbReference>